<evidence type="ECO:0000313" key="2">
    <source>
        <dbReference type="EMBL" id="TYL40182.1"/>
    </source>
</evidence>
<dbReference type="InterPro" id="IPR055933">
    <property type="entry name" value="DUF7511"/>
</dbReference>
<protein>
    <recommendedName>
        <fullName evidence="1">DUF7511 domain-containing protein</fullName>
    </recommendedName>
</protein>
<dbReference type="Proteomes" id="UP000766904">
    <property type="component" value="Unassembled WGS sequence"/>
</dbReference>
<dbReference type="AlphaFoldDB" id="A0A8J8Q7D1"/>
<feature type="domain" description="DUF7511" evidence="1">
    <location>
        <begin position="22"/>
        <end position="68"/>
    </location>
</feature>
<name>A0A8J8Q7D1_9EURY</name>
<proteinExistence type="predicted"/>
<evidence type="ECO:0000313" key="3">
    <source>
        <dbReference type="Proteomes" id="UP000766904"/>
    </source>
</evidence>
<comment type="caution">
    <text evidence="2">The sequence shown here is derived from an EMBL/GenBank/DDBJ whole genome shotgun (WGS) entry which is preliminary data.</text>
</comment>
<accession>A0A8J8Q7D1</accession>
<reference evidence="2" key="1">
    <citation type="submission" date="2017-11" db="EMBL/GenBank/DDBJ databases">
        <authorList>
            <person name="Kajale S.C."/>
            <person name="Sharma A."/>
        </authorList>
    </citation>
    <scope>NUCLEOTIDE SEQUENCE</scope>
    <source>
        <strain evidence="2">LS1_42</strain>
    </source>
</reference>
<keyword evidence="3" id="KW-1185">Reference proteome</keyword>
<sequence>MTDANANNVDARRTTTEDPVFELDHVTIENENTPNECAIFPRDATEDELMTNWIEAHDEAFVDLESMR</sequence>
<dbReference type="Pfam" id="PF24351">
    <property type="entry name" value="DUF7511"/>
    <property type="match status" value="1"/>
</dbReference>
<dbReference type="EMBL" id="PHNJ01000001">
    <property type="protein sequence ID" value="TYL40182.1"/>
    <property type="molecule type" value="Genomic_DNA"/>
</dbReference>
<organism evidence="2 3">
    <name type="scientific">Natronococcus pandeyae</name>
    <dbReference type="NCBI Taxonomy" id="2055836"/>
    <lineage>
        <taxon>Archaea</taxon>
        <taxon>Methanobacteriati</taxon>
        <taxon>Methanobacteriota</taxon>
        <taxon>Stenosarchaea group</taxon>
        <taxon>Halobacteria</taxon>
        <taxon>Halobacteriales</taxon>
        <taxon>Natrialbaceae</taxon>
        <taxon>Natronococcus</taxon>
    </lineage>
</organism>
<dbReference type="OrthoDB" id="186853at2157"/>
<dbReference type="RefSeq" id="WP_148855900.1">
    <property type="nucleotide sequence ID" value="NZ_PHNJ01000001.1"/>
</dbReference>
<gene>
    <name evidence="2" type="ORF">CV102_00960</name>
</gene>
<evidence type="ECO:0000259" key="1">
    <source>
        <dbReference type="Pfam" id="PF24351"/>
    </source>
</evidence>